<gene>
    <name evidence="1" type="ORF">CLRAG_25030</name>
</gene>
<sequence length="42" mass="5162">MGKARNRNFSQVQINILFKNKNVYSKQKLEISWLKYYRILLD</sequence>
<dbReference type="Proteomes" id="UP000093954">
    <property type="component" value="Unassembled WGS sequence"/>
</dbReference>
<dbReference type="EMBL" id="LROS01000026">
    <property type="protein sequence ID" value="OBR92339.1"/>
    <property type="molecule type" value="Genomic_DNA"/>
</dbReference>
<reference evidence="1 2" key="1">
    <citation type="journal article" date="2012" name="Front. Microbiol.">
        <title>Draft Genome Sequence of the Virulent Strain 01-B526 of the Fish Pathogen Aeromonas salmonicida.</title>
        <authorList>
            <person name="Charette S.J."/>
            <person name="Brochu F."/>
            <person name="Boyle B."/>
            <person name="Filion G."/>
            <person name="Tanaka K.H."/>
            <person name="Derome N."/>
        </authorList>
    </citation>
    <scope>NUCLEOTIDE SEQUENCE [LARGE SCALE GENOMIC DNA]</scope>
    <source>
        <strain evidence="1 2">P11</strain>
    </source>
</reference>
<dbReference type="PATRIC" id="fig|1353534.3.peg.2542"/>
<dbReference type="AlphaFoldDB" id="A0A1A6AQJ5"/>
<evidence type="ECO:0000313" key="1">
    <source>
        <dbReference type="EMBL" id="OBR92339.1"/>
    </source>
</evidence>
<protein>
    <submittedName>
        <fullName evidence="1">Uncharacterized protein</fullName>
    </submittedName>
</protein>
<keyword evidence="2" id="KW-1185">Reference proteome</keyword>
<proteinExistence type="predicted"/>
<organism evidence="1 2">
    <name type="scientific">Clostridium ragsdalei P11</name>
    <dbReference type="NCBI Taxonomy" id="1353534"/>
    <lineage>
        <taxon>Bacteria</taxon>
        <taxon>Bacillati</taxon>
        <taxon>Bacillota</taxon>
        <taxon>Clostridia</taxon>
        <taxon>Eubacteriales</taxon>
        <taxon>Clostridiaceae</taxon>
        <taxon>Clostridium</taxon>
    </lineage>
</organism>
<accession>A0A1A6AQJ5</accession>
<comment type="caution">
    <text evidence="1">The sequence shown here is derived from an EMBL/GenBank/DDBJ whole genome shotgun (WGS) entry which is preliminary data.</text>
</comment>
<name>A0A1A6AQJ5_9CLOT</name>
<evidence type="ECO:0000313" key="2">
    <source>
        <dbReference type="Proteomes" id="UP000093954"/>
    </source>
</evidence>